<dbReference type="Proteomes" id="UP000030652">
    <property type="component" value="Unassembled WGS sequence"/>
</dbReference>
<evidence type="ECO:0000313" key="1">
    <source>
        <dbReference type="EMBL" id="KHE90452.1"/>
    </source>
</evidence>
<dbReference type="eggNOG" id="ENOG50308MT">
    <property type="taxonomic scope" value="Bacteria"/>
</dbReference>
<dbReference type="EMBL" id="JRYO01000264">
    <property type="protein sequence ID" value="KHE90452.1"/>
    <property type="molecule type" value="Genomic_DNA"/>
</dbReference>
<accession>A0A0B0EAZ8</accession>
<protein>
    <submittedName>
        <fullName evidence="1">Uncharacterized protein</fullName>
    </submittedName>
</protein>
<evidence type="ECO:0000313" key="2">
    <source>
        <dbReference type="Proteomes" id="UP000030652"/>
    </source>
</evidence>
<reference evidence="1 2" key="1">
    <citation type="submission" date="2014-10" db="EMBL/GenBank/DDBJ databases">
        <title>Draft genome of anammox bacterium scalindua brodae, obtained using differential coverage binning of sequence data from two enrichment reactors.</title>
        <authorList>
            <person name="Speth D.R."/>
            <person name="Russ L."/>
            <person name="Kartal B."/>
            <person name="Op den Camp H.J."/>
            <person name="Dutilh B.E."/>
            <person name="Jetten M.S."/>
        </authorList>
    </citation>
    <scope>NUCLEOTIDE SEQUENCE [LARGE SCALE GENOMIC DNA]</scope>
    <source>
        <strain evidence="1">RU1</strain>
    </source>
</reference>
<organism evidence="1 2">
    <name type="scientific">Candidatus Scalindua brodae</name>
    <dbReference type="NCBI Taxonomy" id="237368"/>
    <lineage>
        <taxon>Bacteria</taxon>
        <taxon>Pseudomonadati</taxon>
        <taxon>Planctomycetota</taxon>
        <taxon>Candidatus Brocadiia</taxon>
        <taxon>Candidatus Brocadiales</taxon>
        <taxon>Candidatus Scalinduaceae</taxon>
        <taxon>Candidatus Scalindua</taxon>
    </lineage>
</organism>
<name>A0A0B0EAZ8_9BACT</name>
<comment type="caution">
    <text evidence="1">The sequence shown here is derived from an EMBL/GenBank/DDBJ whole genome shotgun (WGS) entry which is preliminary data.</text>
</comment>
<gene>
    <name evidence="1" type="ORF">SCABRO_03837</name>
</gene>
<sequence>MQKIQYSNSETLVSSEVCNKETTGTELRHRTLAVSVLIMLCLCLSACGRFGPRQIPKDSFSYNEAIARSSNEQMLVNLVRLRYREVPVFLAVGSVLTQYFYGGEATANAAFGKPTADAANEIIGAGGRMVYFERPTITYSPLGGQKFTQQLLTPIPNELVFSLVQSGWPPDQLLMMSLERVNHLENIPFSTIPSVESLEGLRTFNHMVQVIIELSRRRSLEMQGNNSVTPSIRSLVFKQVQDNETQSLIDELKGMLCMNPDHSSFRVTDRVIGRKPDEVTIRVRSLLAMMGFLSRGIEIPAAHIEEKRVEEMVFPVDPELRSLLFPLRIHSSVERPSDAVVAVWHYDHWYYIKHSDHMSKQAFGLLTYLFQMQSPQAQTLVQ</sequence>
<dbReference type="AlphaFoldDB" id="A0A0B0EAZ8"/>
<proteinExistence type="predicted"/>